<evidence type="ECO:0000256" key="2">
    <source>
        <dbReference type="ARBA" id="ARBA00004725"/>
    </source>
</evidence>
<evidence type="ECO:0000313" key="8">
    <source>
        <dbReference type="EMBL" id="KKY33657.1"/>
    </source>
</evidence>
<reference evidence="8 9" key="2">
    <citation type="submission" date="2015-05" db="EMBL/GenBank/DDBJ databases">
        <authorList>
            <person name="Morales-Cruz A."/>
            <person name="Amrine K.C."/>
            <person name="Cantu D."/>
        </authorList>
    </citation>
    <scope>NUCLEOTIDE SEQUENCE [LARGE SCALE GENOMIC DNA]</scope>
    <source>
        <strain evidence="8">DA912</strain>
    </source>
</reference>
<dbReference type="InterPro" id="IPR050074">
    <property type="entry name" value="DHO_dehydrogenase"/>
</dbReference>
<sequence length="190" mass="19391">MEINLSCPNIPDKPPPAYNGDSLNSYLTALQELASKPNVPRIPFGLKTPPYTHATEYVELFSALKSSAQQDPGGVCPVSFITATNTLGSCLVLTDPGVKVSSDPALPGLGIGGMAGAPLHPLALGNVRTINKMLGEAGGPLAHIQVIGVGGVLDHDGFKRMQAVGADIVGVGTGLGLKGVGVFDDILRGA</sequence>
<dbReference type="PANTHER" id="PTHR48109">
    <property type="entry name" value="DIHYDROOROTATE DEHYDROGENASE (QUINONE), MITOCHONDRIAL-RELATED"/>
    <property type="match status" value="1"/>
</dbReference>
<keyword evidence="4" id="KW-0288">FMN</keyword>
<dbReference type="PANTHER" id="PTHR48109:SF1">
    <property type="entry name" value="DIHYDROOROTATE DEHYDROGENASE (FUMARATE)"/>
    <property type="match status" value="1"/>
</dbReference>
<evidence type="ECO:0000256" key="5">
    <source>
        <dbReference type="ARBA" id="ARBA00022975"/>
    </source>
</evidence>
<dbReference type="AlphaFoldDB" id="A0A0G2FGM3"/>
<comment type="cofactor">
    <cofactor evidence="1">
        <name>FMN</name>
        <dbReference type="ChEBI" id="CHEBI:58210"/>
    </cofactor>
</comment>
<dbReference type="GO" id="GO:0005737">
    <property type="term" value="C:cytoplasm"/>
    <property type="evidence" value="ECO:0007669"/>
    <property type="project" value="InterPro"/>
</dbReference>
<dbReference type="GO" id="GO:0006221">
    <property type="term" value="P:pyrimidine nucleotide biosynthetic process"/>
    <property type="evidence" value="ECO:0007669"/>
    <property type="project" value="UniProtKB-KW"/>
</dbReference>
<dbReference type="Gene3D" id="3.20.20.70">
    <property type="entry name" value="Aldolase class I"/>
    <property type="match status" value="1"/>
</dbReference>
<reference evidence="8 9" key="1">
    <citation type="submission" date="2015-05" db="EMBL/GenBank/DDBJ databases">
        <title>Distinctive expansion of gene families associated with plant cell wall degradation and secondary metabolism in the genomes of grapevine trunk pathogens.</title>
        <authorList>
            <person name="Lawrence D.P."/>
            <person name="Travadon R."/>
            <person name="Rolshausen P.E."/>
            <person name="Baumgartner K."/>
        </authorList>
    </citation>
    <scope>NUCLEOTIDE SEQUENCE [LARGE SCALE GENOMIC DNA]</scope>
    <source>
        <strain evidence="8">DA912</strain>
    </source>
</reference>
<proteinExistence type="predicted"/>
<dbReference type="GO" id="GO:0004152">
    <property type="term" value="F:dihydroorotate dehydrogenase activity"/>
    <property type="evidence" value="ECO:0007669"/>
    <property type="project" value="TreeGrafter"/>
</dbReference>
<keyword evidence="9" id="KW-1185">Reference proteome</keyword>
<dbReference type="InterPro" id="IPR013785">
    <property type="entry name" value="Aldolase_TIM"/>
</dbReference>
<dbReference type="STRING" id="1214573.A0A0G2FGM3"/>
<evidence type="ECO:0000313" key="9">
    <source>
        <dbReference type="Proteomes" id="UP000034680"/>
    </source>
</evidence>
<dbReference type="OrthoDB" id="14784at2759"/>
<feature type="domain" description="Dihydroorotate dehydrogenase catalytic" evidence="7">
    <location>
        <begin position="1"/>
        <end position="188"/>
    </location>
</feature>
<protein>
    <submittedName>
        <fullName evidence="8">Putative dihydroorotate oxidase</fullName>
    </submittedName>
</protein>
<evidence type="ECO:0000256" key="1">
    <source>
        <dbReference type="ARBA" id="ARBA00001917"/>
    </source>
</evidence>
<comment type="pathway">
    <text evidence="2">Pyrimidine metabolism; UMP biosynthesis via de novo pathway.</text>
</comment>
<keyword evidence="3" id="KW-0285">Flavoprotein</keyword>
<name>A0A0G2FGM3_9PEZI</name>
<gene>
    <name evidence="8" type="ORF">UCDDA912_g06367</name>
</gene>
<accession>A0A0G2FGM3</accession>
<evidence type="ECO:0000256" key="6">
    <source>
        <dbReference type="ARBA" id="ARBA00023002"/>
    </source>
</evidence>
<dbReference type="InterPro" id="IPR005720">
    <property type="entry name" value="Dihydroorotate_DH_cat"/>
</dbReference>
<keyword evidence="5" id="KW-0665">Pyrimidine biosynthesis</keyword>
<dbReference type="Pfam" id="PF01180">
    <property type="entry name" value="DHO_dh"/>
    <property type="match status" value="1"/>
</dbReference>
<organism evidence="8 9">
    <name type="scientific">Diaporthe ampelina</name>
    <dbReference type="NCBI Taxonomy" id="1214573"/>
    <lineage>
        <taxon>Eukaryota</taxon>
        <taxon>Fungi</taxon>
        <taxon>Dikarya</taxon>
        <taxon>Ascomycota</taxon>
        <taxon>Pezizomycotina</taxon>
        <taxon>Sordariomycetes</taxon>
        <taxon>Sordariomycetidae</taxon>
        <taxon>Diaporthales</taxon>
        <taxon>Diaporthaceae</taxon>
        <taxon>Diaporthe</taxon>
    </lineage>
</organism>
<dbReference type="GO" id="GO:0006207">
    <property type="term" value="P:'de novo' pyrimidine nucleobase biosynthetic process"/>
    <property type="evidence" value="ECO:0007669"/>
    <property type="project" value="TreeGrafter"/>
</dbReference>
<comment type="caution">
    <text evidence="8">The sequence shown here is derived from an EMBL/GenBank/DDBJ whole genome shotgun (WGS) entry which is preliminary data.</text>
</comment>
<evidence type="ECO:0000259" key="7">
    <source>
        <dbReference type="Pfam" id="PF01180"/>
    </source>
</evidence>
<dbReference type="EMBL" id="LCUC01000236">
    <property type="protein sequence ID" value="KKY33657.1"/>
    <property type="molecule type" value="Genomic_DNA"/>
</dbReference>
<dbReference type="SUPFAM" id="SSF51395">
    <property type="entry name" value="FMN-linked oxidoreductases"/>
    <property type="match status" value="1"/>
</dbReference>
<dbReference type="Proteomes" id="UP000034680">
    <property type="component" value="Unassembled WGS sequence"/>
</dbReference>
<evidence type="ECO:0000256" key="3">
    <source>
        <dbReference type="ARBA" id="ARBA00022630"/>
    </source>
</evidence>
<evidence type="ECO:0000256" key="4">
    <source>
        <dbReference type="ARBA" id="ARBA00022643"/>
    </source>
</evidence>
<keyword evidence="6" id="KW-0560">Oxidoreductase</keyword>